<feature type="binding site" evidence="5">
    <location>
        <position position="19"/>
    </location>
    <ligand>
        <name>a divalent metal cation</name>
        <dbReference type="ChEBI" id="CHEBI:60240"/>
        <label>1</label>
    </ligand>
</feature>
<gene>
    <name evidence="6" type="ORF">P5673_007020</name>
</gene>
<feature type="binding site" evidence="5">
    <location>
        <position position="17"/>
    </location>
    <ligand>
        <name>a divalent metal cation</name>
        <dbReference type="ChEBI" id="CHEBI:60240"/>
        <label>1</label>
    </ligand>
</feature>
<dbReference type="GO" id="GO:0016788">
    <property type="term" value="F:hydrolase activity, acting on ester bonds"/>
    <property type="evidence" value="ECO:0007669"/>
    <property type="project" value="InterPro"/>
</dbReference>
<feature type="binding site" evidence="5">
    <location>
        <position position="233"/>
    </location>
    <ligand>
        <name>a divalent metal cation</name>
        <dbReference type="ChEBI" id="CHEBI:60240"/>
        <label>1</label>
    </ligand>
</feature>
<dbReference type="PIRSF" id="PIRSF005902">
    <property type="entry name" value="DNase_TatD"/>
    <property type="match status" value="1"/>
</dbReference>
<keyword evidence="7" id="KW-1185">Reference proteome</keyword>
<dbReference type="EMBL" id="JARQWQ010000011">
    <property type="protein sequence ID" value="KAK2568944.1"/>
    <property type="molecule type" value="Genomic_DNA"/>
</dbReference>
<dbReference type="SUPFAM" id="SSF51556">
    <property type="entry name" value="Metallo-dependent hydrolases"/>
    <property type="match status" value="1"/>
</dbReference>
<protein>
    <submittedName>
        <fullName evidence="6">Deoxyribonuclease TATDN3</fullName>
    </submittedName>
</protein>
<accession>A0AAD9QWZ8</accession>
<name>A0AAD9QWZ8_ACRCE</name>
<dbReference type="PANTHER" id="PTHR46317">
    <property type="entry name" value="HYDROLASE OF PHP SUPERFAMILY-RELATED PROTEIN"/>
    <property type="match status" value="1"/>
</dbReference>
<sequence length="289" mass="32320">MDATYRVAEETSVVDCHAHISAKEFDEDVEAVIEEAKKVGVKAVVGVTESRAEFGAMIDLHNRYPDFVAPCLGVHPVQSLCPDRSATLEDLDGVEELIREHQDKLVAIGEVGLDFTPRFIKTELDKVSQREIFSRQDSHIEKWSRKQEIEEKAPANNLRNRERLSCPLHTVSELLVSGAKNVILHAFDGKPSNALKGIEAGYYFSIPPSIVRSPQKEKLVKSVPLSNLLLETDSPALAAEKQTRNEPKNVCISCQAISRIKGVPVHTVYEETTKNALKLFPKLQRFIRK</sequence>
<reference evidence="6" key="1">
    <citation type="journal article" date="2023" name="G3 (Bethesda)">
        <title>Whole genome assembly and annotation of the endangered Caribbean coral Acropora cervicornis.</title>
        <authorList>
            <person name="Selwyn J.D."/>
            <person name="Vollmer S.V."/>
        </authorList>
    </citation>
    <scope>NUCLEOTIDE SEQUENCE</scope>
    <source>
        <strain evidence="6">K2</strain>
    </source>
</reference>
<dbReference type="InterPro" id="IPR018228">
    <property type="entry name" value="DNase_TatD-rel_CS"/>
</dbReference>
<dbReference type="InterPro" id="IPR032466">
    <property type="entry name" value="Metal_Hydrolase"/>
</dbReference>
<keyword evidence="3" id="KW-0378">Hydrolase</keyword>
<feature type="binding site" evidence="5">
    <location>
        <position position="110"/>
    </location>
    <ligand>
        <name>a divalent metal cation</name>
        <dbReference type="ChEBI" id="CHEBI:60240"/>
        <label>1</label>
    </ligand>
</feature>
<dbReference type="Proteomes" id="UP001249851">
    <property type="component" value="Unassembled WGS sequence"/>
</dbReference>
<reference evidence="6" key="2">
    <citation type="journal article" date="2023" name="Science">
        <title>Genomic signatures of disease resistance in endangered staghorn corals.</title>
        <authorList>
            <person name="Vollmer S.V."/>
            <person name="Selwyn J.D."/>
            <person name="Despard B.A."/>
            <person name="Roesel C.L."/>
        </authorList>
    </citation>
    <scope>NUCLEOTIDE SEQUENCE</scope>
    <source>
        <strain evidence="6">K2</strain>
    </source>
</reference>
<evidence type="ECO:0000313" key="6">
    <source>
        <dbReference type="EMBL" id="KAK2568944.1"/>
    </source>
</evidence>
<dbReference type="Pfam" id="PF01026">
    <property type="entry name" value="TatD_DNase"/>
    <property type="match status" value="2"/>
</dbReference>
<dbReference type="InterPro" id="IPR001130">
    <property type="entry name" value="TatD-like"/>
</dbReference>
<comment type="caution">
    <text evidence="6">The sequence shown here is derived from an EMBL/GenBank/DDBJ whole genome shotgun (WGS) entry which is preliminary data.</text>
</comment>
<evidence type="ECO:0000256" key="1">
    <source>
        <dbReference type="ARBA" id="ARBA00009275"/>
    </source>
</evidence>
<evidence type="ECO:0000256" key="2">
    <source>
        <dbReference type="ARBA" id="ARBA00022723"/>
    </source>
</evidence>
<evidence type="ECO:0000256" key="5">
    <source>
        <dbReference type="PIRSR" id="PIRSR005902-1"/>
    </source>
</evidence>
<dbReference type="GO" id="GO:0046872">
    <property type="term" value="F:metal ion binding"/>
    <property type="evidence" value="ECO:0007669"/>
    <property type="project" value="UniProtKB-KW"/>
</dbReference>
<dbReference type="AlphaFoldDB" id="A0AAD9QWZ8"/>
<feature type="binding site" evidence="5">
    <location>
        <position position="185"/>
    </location>
    <ligand>
        <name>a divalent metal cation</name>
        <dbReference type="ChEBI" id="CHEBI:60240"/>
        <label>2</label>
    </ligand>
</feature>
<evidence type="ECO:0000313" key="7">
    <source>
        <dbReference type="Proteomes" id="UP001249851"/>
    </source>
</evidence>
<dbReference type="PROSITE" id="PS01091">
    <property type="entry name" value="TATD_3"/>
    <property type="match status" value="1"/>
</dbReference>
<evidence type="ECO:0000256" key="4">
    <source>
        <dbReference type="ARBA" id="ARBA00093287"/>
    </source>
</evidence>
<dbReference type="Gene3D" id="3.20.20.140">
    <property type="entry name" value="Metal-dependent hydrolases"/>
    <property type="match status" value="1"/>
</dbReference>
<dbReference type="PANTHER" id="PTHR46317:SF1">
    <property type="entry name" value="HYDROLASE, TATD FAMILY"/>
    <property type="match status" value="1"/>
</dbReference>
<organism evidence="6 7">
    <name type="scientific">Acropora cervicornis</name>
    <name type="common">Staghorn coral</name>
    <dbReference type="NCBI Taxonomy" id="6130"/>
    <lineage>
        <taxon>Eukaryota</taxon>
        <taxon>Metazoa</taxon>
        <taxon>Cnidaria</taxon>
        <taxon>Anthozoa</taxon>
        <taxon>Hexacorallia</taxon>
        <taxon>Scleractinia</taxon>
        <taxon>Astrocoeniina</taxon>
        <taxon>Acroporidae</taxon>
        <taxon>Acropora</taxon>
    </lineage>
</organism>
<comment type="function">
    <text evidence="4">Exhibits 3'-exonuclease activities and apurinic/apyrimidinic (AP) endonuclease (in vitro). Show preferential AP endonuclease activity on double-stranded DNA substrates and 3'- exonuclease activity on single-stranded DNA.</text>
</comment>
<keyword evidence="2 5" id="KW-0479">Metal-binding</keyword>
<proteinExistence type="inferred from homology"/>
<evidence type="ECO:0000256" key="3">
    <source>
        <dbReference type="ARBA" id="ARBA00022801"/>
    </source>
</evidence>
<comment type="similarity">
    <text evidence="1">Belongs to the metallo-dependent hydrolases superfamily. TatD-type hydrolase family.</text>
</comment>